<comment type="caution">
    <text evidence="1">The sequence shown here is derived from an EMBL/GenBank/DDBJ whole genome shotgun (WGS) entry which is preliminary data.</text>
</comment>
<evidence type="ECO:0000313" key="2">
    <source>
        <dbReference type="Proteomes" id="UP000286402"/>
    </source>
</evidence>
<evidence type="ECO:0000313" key="1">
    <source>
        <dbReference type="EMBL" id="RKF32457.1"/>
    </source>
</evidence>
<dbReference type="RefSeq" id="WP_147420958.1">
    <property type="nucleotide sequence ID" value="NZ_CP070350.1"/>
</dbReference>
<organism evidence="1 2">
    <name type="scientific">Sphingobacterium siyangense</name>
    <dbReference type="NCBI Taxonomy" id="459529"/>
    <lineage>
        <taxon>Bacteria</taxon>
        <taxon>Pseudomonadati</taxon>
        <taxon>Bacteroidota</taxon>
        <taxon>Sphingobacteriia</taxon>
        <taxon>Sphingobacteriales</taxon>
        <taxon>Sphingobacteriaceae</taxon>
        <taxon>Sphingobacterium</taxon>
    </lineage>
</organism>
<gene>
    <name evidence="1" type="ORF">BCY89_14860</name>
</gene>
<protein>
    <recommendedName>
        <fullName evidence="3">Surface carbohydrate biosynthesis protein</fullName>
    </recommendedName>
</protein>
<name>A0A420FHQ2_9SPHI</name>
<dbReference type="Proteomes" id="UP000286402">
    <property type="component" value="Unassembled WGS sequence"/>
</dbReference>
<proteinExistence type="predicted"/>
<dbReference type="SUPFAM" id="SSF53756">
    <property type="entry name" value="UDP-Glycosyltransferase/glycogen phosphorylase"/>
    <property type="match status" value="1"/>
</dbReference>
<reference evidence="1 2" key="1">
    <citation type="submission" date="2016-07" db="EMBL/GenBank/DDBJ databases">
        <title>Genome analysis of Sphingobacterium siyangense T12B17.</title>
        <authorList>
            <person name="Xu D."/>
            <person name="Su Y."/>
            <person name="Zheng S."/>
        </authorList>
    </citation>
    <scope>NUCLEOTIDE SEQUENCE [LARGE SCALE GENOMIC DNA]</scope>
    <source>
        <strain evidence="1 2">T12B17</strain>
    </source>
</reference>
<accession>A0A420FHQ2</accession>
<dbReference type="AlphaFoldDB" id="A0A420FHQ2"/>
<keyword evidence="2" id="KW-1185">Reference proteome</keyword>
<sequence length="418" mass="47430">MQKGNHYLNSISTELVEQELFDIFLYESNGILYNYGDHQKGNVHSRFNLLKSLATRWILKIKSVVSGTLMKEPTDLIISNAYVTVPLGTRIVAPPWSASFRNNVYPGNVYKTINAINKVRNERSLRAIYSKEFHNLIKAYKRCIEEFVKKNKLKAAFFPNDLSFYENLTIHTLNRIGIPTFVYLHGLPARYNRIDDNRAKYLVVWGEGIKKNYVDAGVDPDKILTLKHPVYHNFQFTSLRSSLDNILVLTKAINGTPSSSDFLNLPNRSVSLTYLEKVKSILGKVGVKKANLRLHPSENADFYRRNLIDDFFTVSEDSKEDCLKSASLVVGPTSTMVLDAILANVNYILFDPVENDLTLDGLKLVSPFDGKSFIKLTVTEADFVANFTHPLENINKDLLNDYFETTSEDQVLINLIGA</sequence>
<evidence type="ECO:0008006" key="3">
    <source>
        <dbReference type="Google" id="ProtNLM"/>
    </source>
</evidence>
<dbReference type="EMBL" id="MCAQ01000027">
    <property type="protein sequence ID" value="RKF32457.1"/>
    <property type="molecule type" value="Genomic_DNA"/>
</dbReference>